<name>A0A2L2XAF1_9FIRM</name>
<proteinExistence type="predicted"/>
<dbReference type="RefSeq" id="WP_104371507.1">
    <property type="nucleotide sequence ID" value="NZ_BFAV01000073.1"/>
</dbReference>
<dbReference type="Proteomes" id="UP000239549">
    <property type="component" value="Unassembled WGS sequence"/>
</dbReference>
<dbReference type="EMBL" id="BFAV01000073">
    <property type="protein sequence ID" value="GBF33060.1"/>
    <property type="molecule type" value="Genomic_DNA"/>
</dbReference>
<sequence length="68" mass="7547">MQTEVKHLKKCPINGREITITLLYRMEGTRTCQVACTPLSWRCSAENHCGGKAVCSLFKDFLTGGSLL</sequence>
<evidence type="ECO:0000313" key="1">
    <source>
        <dbReference type="EMBL" id="GBF33060.1"/>
    </source>
</evidence>
<keyword evidence="2" id="KW-1185">Reference proteome</keyword>
<dbReference type="OrthoDB" id="1809079at2"/>
<dbReference type="AlphaFoldDB" id="A0A2L2XAF1"/>
<comment type="caution">
    <text evidence="1">The sequence shown here is derived from an EMBL/GenBank/DDBJ whole genome shotgun (WGS) entry which is preliminary data.</text>
</comment>
<evidence type="ECO:0000313" key="2">
    <source>
        <dbReference type="Proteomes" id="UP000239549"/>
    </source>
</evidence>
<accession>A0A2L2XAF1</accession>
<protein>
    <submittedName>
        <fullName evidence="1">Uncharacterized protein</fullName>
    </submittedName>
</protein>
<organism evidence="1 2">
    <name type="scientific">Desulfocucumis palustris</name>
    <dbReference type="NCBI Taxonomy" id="1898651"/>
    <lineage>
        <taxon>Bacteria</taxon>
        <taxon>Bacillati</taxon>
        <taxon>Bacillota</taxon>
        <taxon>Clostridia</taxon>
        <taxon>Eubacteriales</taxon>
        <taxon>Desulfocucumaceae</taxon>
        <taxon>Desulfocucumis</taxon>
    </lineage>
</organism>
<reference evidence="2" key="1">
    <citation type="submission" date="2018-02" db="EMBL/GenBank/DDBJ databases">
        <title>Genome sequence of Desulfocucumis palustris strain NAW-5.</title>
        <authorList>
            <person name="Watanabe M."/>
            <person name="Kojima H."/>
            <person name="Fukui M."/>
        </authorList>
    </citation>
    <scope>NUCLEOTIDE SEQUENCE [LARGE SCALE GENOMIC DNA]</scope>
    <source>
        <strain evidence="2">NAW-5</strain>
    </source>
</reference>
<gene>
    <name evidence="1" type="ORF">DCCM_2157</name>
</gene>